<dbReference type="InterPro" id="IPR001012">
    <property type="entry name" value="UBX_dom"/>
</dbReference>
<gene>
    <name evidence="10" type="primary">Ubxn4</name>
    <name evidence="10" type="ORF">APHCOE_R04175</name>
</gene>
<feature type="non-terminal residue" evidence="10">
    <location>
        <position position="492"/>
    </location>
</feature>
<feature type="region of interest" description="Disordered" evidence="8">
    <location>
        <begin position="420"/>
        <end position="492"/>
    </location>
</feature>
<dbReference type="InterPro" id="IPR029071">
    <property type="entry name" value="Ubiquitin-like_domsf"/>
</dbReference>
<evidence type="ECO:0000256" key="7">
    <source>
        <dbReference type="SAM" id="Coils"/>
    </source>
</evidence>
<feature type="domain" description="UBX" evidence="9">
    <location>
        <begin position="297"/>
        <end position="375"/>
    </location>
</feature>
<feature type="compositionally biased region" description="Basic and acidic residues" evidence="8">
    <location>
        <begin position="456"/>
        <end position="475"/>
    </location>
</feature>
<comment type="caution">
    <text evidence="10">The sequence shown here is derived from an EMBL/GenBank/DDBJ whole genome shotgun (WGS) entry which is preliminary data.</text>
</comment>
<evidence type="ECO:0000256" key="8">
    <source>
        <dbReference type="SAM" id="MobiDB-lite"/>
    </source>
</evidence>
<dbReference type="EMBL" id="VZSI01000051">
    <property type="protein sequence ID" value="NWY15098.1"/>
    <property type="molecule type" value="Genomic_DNA"/>
</dbReference>
<dbReference type="SMART" id="SM00166">
    <property type="entry name" value="UBX"/>
    <property type="match status" value="1"/>
</dbReference>
<dbReference type="InterPro" id="IPR036249">
    <property type="entry name" value="Thioredoxin-like_sf"/>
</dbReference>
<dbReference type="CDD" id="cd16117">
    <property type="entry name" value="UBX_UBXN4"/>
    <property type="match status" value="1"/>
</dbReference>
<dbReference type="Proteomes" id="UP000575874">
    <property type="component" value="Unassembled WGS sequence"/>
</dbReference>
<dbReference type="GO" id="GO:0005789">
    <property type="term" value="C:endoplasmic reticulum membrane"/>
    <property type="evidence" value="ECO:0007669"/>
    <property type="project" value="UniProtKB-SubCell"/>
</dbReference>
<keyword evidence="2" id="KW-0834">Unfolded protein response</keyword>
<feature type="non-terminal residue" evidence="10">
    <location>
        <position position="1"/>
    </location>
</feature>
<organism evidence="10 11">
    <name type="scientific">Aphelocoma coerulescens</name>
    <name type="common">Florida scrub-jay</name>
    <name type="synonym">Corvus coerulescens</name>
    <dbReference type="NCBI Taxonomy" id="39617"/>
    <lineage>
        <taxon>Eukaryota</taxon>
        <taxon>Metazoa</taxon>
        <taxon>Chordata</taxon>
        <taxon>Craniata</taxon>
        <taxon>Vertebrata</taxon>
        <taxon>Euteleostomi</taxon>
        <taxon>Archelosauria</taxon>
        <taxon>Archosauria</taxon>
        <taxon>Dinosauria</taxon>
        <taxon>Saurischia</taxon>
        <taxon>Theropoda</taxon>
        <taxon>Coelurosauria</taxon>
        <taxon>Aves</taxon>
        <taxon>Neognathae</taxon>
        <taxon>Neoaves</taxon>
        <taxon>Telluraves</taxon>
        <taxon>Australaves</taxon>
        <taxon>Passeriformes</taxon>
        <taxon>Corvoidea</taxon>
        <taxon>Corvidae</taxon>
        <taxon>Aphelocoma</taxon>
    </lineage>
</organism>
<dbReference type="SUPFAM" id="SSF54236">
    <property type="entry name" value="Ubiquitin-like"/>
    <property type="match status" value="1"/>
</dbReference>
<feature type="compositionally biased region" description="Polar residues" evidence="8">
    <location>
        <begin position="132"/>
        <end position="169"/>
    </location>
</feature>
<dbReference type="PROSITE" id="PS50033">
    <property type="entry name" value="UBX"/>
    <property type="match status" value="1"/>
</dbReference>
<dbReference type="PANTHER" id="PTHR46424">
    <property type="entry name" value="UBX DOMAIN-CONTAINING PROTEIN 4"/>
    <property type="match status" value="1"/>
</dbReference>
<feature type="compositionally biased region" description="Polar residues" evidence="8">
    <location>
        <begin position="482"/>
        <end position="492"/>
    </location>
</feature>
<evidence type="ECO:0000256" key="2">
    <source>
        <dbReference type="ARBA" id="ARBA00023230"/>
    </source>
</evidence>
<dbReference type="GO" id="GO:0036503">
    <property type="term" value="P:ERAD pathway"/>
    <property type="evidence" value="ECO:0007669"/>
    <property type="project" value="TreeGrafter"/>
</dbReference>
<dbReference type="PANTHER" id="PTHR46424:SF1">
    <property type="entry name" value="UBX DOMAIN-CONTAINING PROTEIN 4"/>
    <property type="match status" value="1"/>
</dbReference>
<dbReference type="Pfam" id="PF00789">
    <property type="entry name" value="UBX"/>
    <property type="match status" value="1"/>
</dbReference>
<dbReference type="Gene3D" id="3.10.20.90">
    <property type="entry name" value="Phosphatidylinositol 3-kinase Catalytic Subunit, Chain A, domain 1"/>
    <property type="match status" value="1"/>
</dbReference>
<keyword evidence="7" id="KW-0175">Coiled coil</keyword>
<name>A0A7K7C410_APHCE</name>
<feature type="compositionally biased region" description="Low complexity" evidence="8">
    <location>
        <begin position="102"/>
        <end position="113"/>
    </location>
</feature>
<feature type="coiled-coil region" evidence="7">
    <location>
        <begin position="178"/>
        <end position="253"/>
    </location>
</feature>
<comment type="function">
    <text evidence="6">Involved in endoplasmic reticulum-associated protein degradation (ERAD). Acts as a platform to recruit both UBQLN1 and VCP to the ER during ERAD.</text>
</comment>
<comment type="subunit">
    <text evidence="3">Directly interacts with VCP. Interacts with UBQLN1. Forms a complex with VCP and UBQLN1.</text>
</comment>
<reference evidence="10 11" key="1">
    <citation type="submission" date="2019-09" db="EMBL/GenBank/DDBJ databases">
        <title>Bird 10,000 Genomes (B10K) Project - Family phase.</title>
        <authorList>
            <person name="Zhang G."/>
        </authorList>
    </citation>
    <scope>NUCLEOTIDE SEQUENCE [LARGE SCALE GENOMIC DNA]</scope>
    <source>
        <strain evidence="10">OUT-0022</strain>
        <tissue evidence="10">Blood</tissue>
    </source>
</reference>
<evidence type="ECO:0000256" key="1">
    <source>
        <dbReference type="ARBA" id="ARBA00004406"/>
    </source>
</evidence>
<dbReference type="Gene3D" id="3.40.30.10">
    <property type="entry name" value="Glutaredoxin"/>
    <property type="match status" value="1"/>
</dbReference>
<comment type="subcellular location">
    <subcellularLocation>
        <location evidence="1">Endoplasmic reticulum membrane</location>
        <topology evidence="1">Peripheral membrane protein</topology>
    </subcellularLocation>
</comment>
<dbReference type="GO" id="GO:0006986">
    <property type="term" value="P:response to unfolded protein"/>
    <property type="evidence" value="ECO:0007669"/>
    <property type="project" value="UniProtKB-KW"/>
</dbReference>
<evidence type="ECO:0000256" key="5">
    <source>
        <dbReference type="ARBA" id="ARBA00041575"/>
    </source>
</evidence>
<protein>
    <recommendedName>
        <fullName evidence="4">UBX domain-containing protein 4</fullName>
    </recommendedName>
    <alternativeName>
        <fullName evidence="5">UBX domain-containing protein 2</fullName>
    </alternativeName>
</protein>
<evidence type="ECO:0000313" key="11">
    <source>
        <dbReference type="Proteomes" id="UP000575874"/>
    </source>
</evidence>
<evidence type="ECO:0000259" key="9">
    <source>
        <dbReference type="PROSITE" id="PS50033"/>
    </source>
</evidence>
<accession>A0A7K7C410</accession>
<keyword evidence="11" id="KW-1185">Reference proteome</keyword>
<feature type="region of interest" description="Disordered" evidence="8">
    <location>
        <begin position="88"/>
        <end position="173"/>
    </location>
</feature>
<evidence type="ECO:0000256" key="4">
    <source>
        <dbReference type="ARBA" id="ARBA00040925"/>
    </source>
</evidence>
<dbReference type="AlphaFoldDB" id="A0A7K7C410"/>
<evidence type="ECO:0000313" key="10">
    <source>
        <dbReference type="EMBL" id="NWY15098.1"/>
    </source>
</evidence>
<proteinExistence type="predicted"/>
<evidence type="ECO:0000256" key="6">
    <source>
        <dbReference type="ARBA" id="ARBA00046062"/>
    </source>
</evidence>
<feature type="compositionally biased region" description="Polar residues" evidence="8">
    <location>
        <begin position="424"/>
        <end position="448"/>
    </location>
</feature>
<sequence length="492" mass="54825">VLCLAGEDEQSTEMAARWEDEKVTEAASDGFVAIKIDTKSEACLQFSQIYPVVCVPSSFFIGDNGIPLEVIAGSISVEELVTRIHKVKQMHTGKGRPLENGSQSSAPCPSPQSDGAPESAEPRAAGVCDSPESVTPETITSSAGNDEANSGQASQEATNSADEQVNDAQPVNDLTLKVERQVLLTKKLEERREEKRKEEEQKEIKKEIERRKTGKEMLEYKRRQEEELTKRMLEERNREKAEEKAARERIRQQIAMDRAERAARFAKSKEEAEAAKAAALQAKQAEIEARKEAAQRERSAIARIQFRLPDGSSFTNQFPSEARLEEARQFAAQTVGNTYGNFSLATMFPRREFTKEDYAKKLLELELAPSASVVLLPAGRPATSVVQASGSDLWKFLGTILYPLLAVWRFISNFLFTSPPPSQPSGRSAHQQDHSAPSTSGSVEQSRQAVRKRVVEKRGEDFKKEGKIYRLRTQDDGEDENNTWNGNSTQQM</sequence>
<dbReference type="SUPFAM" id="SSF52833">
    <property type="entry name" value="Thioredoxin-like"/>
    <property type="match status" value="1"/>
</dbReference>
<evidence type="ECO:0000256" key="3">
    <source>
        <dbReference type="ARBA" id="ARBA00038812"/>
    </source>
</evidence>